<evidence type="ECO:0000313" key="2">
    <source>
        <dbReference type="RefSeq" id="XP_040943009.1"/>
    </source>
</evidence>
<proteinExistence type="predicted"/>
<protein>
    <submittedName>
        <fullName evidence="2">Uncharacterized protein isoform X1</fullName>
    </submittedName>
</protein>
<reference evidence="2" key="2">
    <citation type="submission" date="2025-08" db="UniProtKB">
        <authorList>
            <consortium name="RefSeq"/>
        </authorList>
    </citation>
    <scope>IDENTIFICATION</scope>
</reference>
<dbReference type="RefSeq" id="XP_040943009.1">
    <property type="nucleotide sequence ID" value="XM_041087075.1"/>
</dbReference>
<sequence>MCCVDDRLHSSYYAPDPAICGPFQQIQPTLNEIDSTQHGQSPHFHMPTVIGQTLHGFFVSGSGCMHRRLGLISQSTVSMGGHAIKSTRSSGLAIPSTVVDLAWYSDSGATAHMTNDSVNFSMLACTMEKLC</sequence>
<reference evidence="1" key="1">
    <citation type="journal article" date="2020" name="Nat. Genet.">
        <title>Genomic diversifications of five Gossypium allopolyploid species and their impact on cotton improvement.</title>
        <authorList>
            <person name="Chen Z.J."/>
            <person name="Sreedasyam A."/>
            <person name="Ando A."/>
            <person name="Song Q."/>
            <person name="De Santiago L.M."/>
            <person name="Hulse-Kemp A.M."/>
            <person name="Ding M."/>
            <person name="Ye W."/>
            <person name="Kirkbride R.C."/>
            <person name="Jenkins J."/>
            <person name="Plott C."/>
            <person name="Lovell J."/>
            <person name="Lin Y.M."/>
            <person name="Vaughn R."/>
            <person name="Liu B."/>
            <person name="Simpson S."/>
            <person name="Scheffler B.E."/>
            <person name="Wen L."/>
            <person name="Saski C.A."/>
            <person name="Grover C.E."/>
            <person name="Hu G."/>
            <person name="Conover J.L."/>
            <person name="Carlson J.W."/>
            <person name="Shu S."/>
            <person name="Boston L.B."/>
            <person name="Williams M."/>
            <person name="Peterson D.G."/>
            <person name="McGee K."/>
            <person name="Jones D.C."/>
            <person name="Wendel J.F."/>
            <person name="Stelly D.M."/>
            <person name="Grimwood J."/>
            <person name="Schmutz J."/>
        </authorList>
    </citation>
    <scope>NUCLEOTIDE SEQUENCE [LARGE SCALE GENOMIC DNA]</scope>
    <source>
        <strain evidence="1">cv. TM-1</strain>
    </source>
</reference>
<evidence type="ECO:0000313" key="1">
    <source>
        <dbReference type="Proteomes" id="UP000818029"/>
    </source>
</evidence>
<dbReference type="Proteomes" id="UP000818029">
    <property type="component" value="Chromosome A02"/>
</dbReference>
<gene>
    <name evidence="2" type="primary">LOC107951755</name>
</gene>
<accession>A0ABM2ZK14</accession>
<dbReference type="GeneID" id="107951755"/>
<keyword evidence="1" id="KW-1185">Reference proteome</keyword>
<organism evidence="1 2">
    <name type="scientific">Gossypium hirsutum</name>
    <name type="common">Upland cotton</name>
    <name type="synonym">Gossypium mexicanum</name>
    <dbReference type="NCBI Taxonomy" id="3635"/>
    <lineage>
        <taxon>Eukaryota</taxon>
        <taxon>Viridiplantae</taxon>
        <taxon>Streptophyta</taxon>
        <taxon>Embryophyta</taxon>
        <taxon>Tracheophyta</taxon>
        <taxon>Spermatophyta</taxon>
        <taxon>Magnoliopsida</taxon>
        <taxon>eudicotyledons</taxon>
        <taxon>Gunneridae</taxon>
        <taxon>Pentapetalae</taxon>
        <taxon>rosids</taxon>
        <taxon>malvids</taxon>
        <taxon>Malvales</taxon>
        <taxon>Malvaceae</taxon>
        <taxon>Malvoideae</taxon>
        <taxon>Gossypium</taxon>
    </lineage>
</organism>
<name>A0ABM2ZK14_GOSHI</name>